<feature type="region of interest" description="Disordered" evidence="1">
    <location>
        <begin position="1"/>
        <end position="100"/>
    </location>
</feature>
<evidence type="ECO:0000313" key="2">
    <source>
        <dbReference type="EMBL" id="KAF6324879.1"/>
    </source>
</evidence>
<proteinExistence type="predicted"/>
<dbReference type="Proteomes" id="UP000527355">
    <property type="component" value="Unassembled WGS sequence"/>
</dbReference>
<keyword evidence="3" id="KW-1185">Reference proteome</keyword>
<organism evidence="2 3">
    <name type="scientific">Myotis myotis</name>
    <name type="common">Greater mouse-eared bat</name>
    <name type="synonym">Vespertilio myotis</name>
    <dbReference type="NCBI Taxonomy" id="51298"/>
    <lineage>
        <taxon>Eukaryota</taxon>
        <taxon>Metazoa</taxon>
        <taxon>Chordata</taxon>
        <taxon>Craniata</taxon>
        <taxon>Vertebrata</taxon>
        <taxon>Euteleostomi</taxon>
        <taxon>Mammalia</taxon>
        <taxon>Eutheria</taxon>
        <taxon>Laurasiatheria</taxon>
        <taxon>Chiroptera</taxon>
        <taxon>Yangochiroptera</taxon>
        <taxon>Vespertilionidae</taxon>
        <taxon>Myotis</taxon>
    </lineage>
</organism>
<comment type="caution">
    <text evidence="2">The sequence shown here is derived from an EMBL/GenBank/DDBJ whole genome shotgun (WGS) entry which is preliminary data.</text>
</comment>
<evidence type="ECO:0000313" key="3">
    <source>
        <dbReference type="Proteomes" id="UP000527355"/>
    </source>
</evidence>
<protein>
    <submittedName>
        <fullName evidence="2">Uncharacterized protein</fullName>
    </submittedName>
</protein>
<dbReference type="AlphaFoldDB" id="A0A7J7VID1"/>
<feature type="compositionally biased region" description="Low complexity" evidence="1">
    <location>
        <begin position="73"/>
        <end position="89"/>
    </location>
</feature>
<name>A0A7J7VID1_MYOMY</name>
<gene>
    <name evidence="2" type="ORF">mMyoMyo1_008333</name>
</gene>
<sequence length="167" mass="17455">MNARTELAPEGWGLGDVMRPAARGRRRGLPPPVTSWGIGAGLAGPPQCWGAGSPLRGATGRSPAPTGERGARGSRPAASRRGLRALSRAGRGGRRRRAAGGVCVRAENAGSLGSPRGAGARLSCARRVSPASVSHRSAGGRRGSAWHREPLQVWRSERSLLDIKMWS</sequence>
<accession>A0A7J7VID1</accession>
<dbReference type="EMBL" id="JABWUV010000010">
    <property type="protein sequence ID" value="KAF6324879.1"/>
    <property type="molecule type" value="Genomic_DNA"/>
</dbReference>
<reference evidence="2 3" key="1">
    <citation type="journal article" date="2020" name="Nature">
        <title>Six reference-quality genomes reveal evolution of bat adaptations.</title>
        <authorList>
            <person name="Jebb D."/>
            <person name="Huang Z."/>
            <person name="Pippel M."/>
            <person name="Hughes G.M."/>
            <person name="Lavrichenko K."/>
            <person name="Devanna P."/>
            <person name="Winkler S."/>
            <person name="Jermiin L.S."/>
            <person name="Skirmuntt E.C."/>
            <person name="Katzourakis A."/>
            <person name="Burkitt-Gray L."/>
            <person name="Ray D.A."/>
            <person name="Sullivan K.A.M."/>
            <person name="Roscito J.G."/>
            <person name="Kirilenko B.M."/>
            <person name="Davalos L.M."/>
            <person name="Corthals A.P."/>
            <person name="Power M.L."/>
            <person name="Jones G."/>
            <person name="Ransome R.D."/>
            <person name="Dechmann D.K.N."/>
            <person name="Locatelli A.G."/>
            <person name="Puechmaille S.J."/>
            <person name="Fedrigo O."/>
            <person name="Jarvis E.D."/>
            <person name="Hiller M."/>
            <person name="Vernes S.C."/>
            <person name="Myers E.W."/>
            <person name="Teeling E.C."/>
        </authorList>
    </citation>
    <scope>NUCLEOTIDE SEQUENCE [LARGE SCALE GENOMIC DNA]</scope>
    <source>
        <strain evidence="2">MMyoMyo1</strain>
        <tissue evidence="2">Flight muscle</tissue>
    </source>
</reference>
<evidence type="ECO:0000256" key="1">
    <source>
        <dbReference type="SAM" id="MobiDB-lite"/>
    </source>
</evidence>